<feature type="non-terminal residue" evidence="1">
    <location>
        <position position="123"/>
    </location>
</feature>
<reference evidence="1" key="1">
    <citation type="submission" date="2020-04" db="EMBL/GenBank/DDBJ databases">
        <authorList>
            <person name="Zhang T."/>
        </authorList>
    </citation>
    <scope>NUCLEOTIDE SEQUENCE</scope>
    <source>
        <strain evidence="1">HKST-UBA12</strain>
    </source>
</reference>
<evidence type="ECO:0000313" key="1">
    <source>
        <dbReference type="EMBL" id="MCA9379368.1"/>
    </source>
</evidence>
<comment type="caution">
    <text evidence="1">The sequence shown here is derived from an EMBL/GenBank/DDBJ whole genome shotgun (WGS) entry which is preliminary data.</text>
</comment>
<accession>A0A955KZR3</accession>
<reference evidence="1" key="2">
    <citation type="journal article" date="2021" name="Microbiome">
        <title>Successional dynamics and alternative stable states in a saline activated sludge microbial community over 9 years.</title>
        <authorList>
            <person name="Wang Y."/>
            <person name="Ye J."/>
            <person name="Ju F."/>
            <person name="Liu L."/>
            <person name="Boyd J.A."/>
            <person name="Deng Y."/>
            <person name="Parks D.H."/>
            <person name="Jiang X."/>
            <person name="Yin X."/>
            <person name="Woodcroft B.J."/>
            <person name="Tyson G.W."/>
            <person name="Hugenholtz P."/>
            <person name="Polz M.F."/>
            <person name="Zhang T."/>
        </authorList>
    </citation>
    <scope>NUCLEOTIDE SEQUENCE</scope>
    <source>
        <strain evidence="1">HKST-UBA12</strain>
    </source>
</reference>
<dbReference type="AlphaFoldDB" id="A0A955KZR3"/>
<proteinExistence type="predicted"/>
<gene>
    <name evidence="1" type="ORF">KC640_02980</name>
</gene>
<sequence>MPKNRILLKFLQVPVLVIACFALLPVVQVAAGIGISPALLSNQWLRPGMTYRQEIIISQSDPVHDLDVVIEPDLGEANDWLSYDPSDSFTISKGVKRYPMTIMFTVPEGAELKSYTGYIRIKT</sequence>
<organism evidence="1 2">
    <name type="scientific">Candidatus Dojkabacteria bacterium</name>
    <dbReference type="NCBI Taxonomy" id="2099670"/>
    <lineage>
        <taxon>Bacteria</taxon>
        <taxon>Candidatus Dojkabacteria</taxon>
    </lineage>
</organism>
<dbReference type="EMBL" id="JAGQLI010000159">
    <property type="protein sequence ID" value="MCA9379368.1"/>
    <property type="molecule type" value="Genomic_DNA"/>
</dbReference>
<dbReference type="PROSITE" id="PS51257">
    <property type="entry name" value="PROKAR_LIPOPROTEIN"/>
    <property type="match status" value="1"/>
</dbReference>
<protein>
    <submittedName>
        <fullName evidence="1">Uncharacterized protein</fullName>
    </submittedName>
</protein>
<evidence type="ECO:0000313" key="2">
    <source>
        <dbReference type="Proteomes" id="UP000760819"/>
    </source>
</evidence>
<dbReference type="Proteomes" id="UP000760819">
    <property type="component" value="Unassembled WGS sequence"/>
</dbReference>
<name>A0A955KZR3_9BACT</name>